<evidence type="ECO:0000256" key="4">
    <source>
        <dbReference type="ARBA" id="ARBA00022801"/>
    </source>
</evidence>
<dbReference type="Pfam" id="PF02868">
    <property type="entry name" value="Peptidase_M4_C"/>
    <property type="match status" value="1"/>
</dbReference>
<dbReference type="GO" id="GO:0046872">
    <property type="term" value="F:metal ion binding"/>
    <property type="evidence" value="ECO:0007669"/>
    <property type="project" value="UniProtKB-UniRule"/>
</dbReference>
<comment type="function">
    <text evidence="8">Extracellular zinc metalloprotease.</text>
</comment>
<dbReference type="Gene3D" id="3.10.170.10">
    <property type="match status" value="1"/>
</dbReference>
<dbReference type="SUPFAM" id="SSF55486">
    <property type="entry name" value="Metalloproteases ('zincins'), catalytic domain"/>
    <property type="match status" value="1"/>
</dbReference>
<dbReference type="InterPro" id="IPR023612">
    <property type="entry name" value="Peptidase_M4"/>
</dbReference>
<dbReference type="InterPro" id="IPR027268">
    <property type="entry name" value="Peptidase_M4/M1_CTD_sf"/>
</dbReference>
<evidence type="ECO:0000259" key="10">
    <source>
        <dbReference type="Pfam" id="PF01447"/>
    </source>
</evidence>
<evidence type="ECO:0000256" key="7">
    <source>
        <dbReference type="PIRSR" id="PIRSR623612-1"/>
    </source>
</evidence>
<feature type="compositionally biased region" description="Basic and acidic residues" evidence="9">
    <location>
        <begin position="44"/>
        <end position="53"/>
    </location>
</feature>
<feature type="active site" evidence="7">
    <location>
        <position position="188"/>
    </location>
</feature>
<evidence type="ECO:0000256" key="9">
    <source>
        <dbReference type="SAM" id="MobiDB-lite"/>
    </source>
</evidence>
<keyword evidence="13" id="KW-1185">Reference proteome</keyword>
<dbReference type="OrthoDB" id="291295at2"/>
<gene>
    <name evidence="12" type="ORF">FB458_3973</name>
</gene>
<evidence type="ECO:0000313" key="13">
    <source>
        <dbReference type="Proteomes" id="UP000317893"/>
    </source>
</evidence>
<dbReference type="GO" id="GO:0005576">
    <property type="term" value="C:extracellular region"/>
    <property type="evidence" value="ECO:0007669"/>
    <property type="project" value="UniProtKB-SubCell"/>
</dbReference>
<evidence type="ECO:0000313" key="12">
    <source>
        <dbReference type="EMBL" id="TQJ10832.1"/>
    </source>
</evidence>
<comment type="similarity">
    <text evidence="1 8">Belongs to the peptidase M4 family.</text>
</comment>
<dbReference type="CDD" id="cd09597">
    <property type="entry name" value="M4_TLP"/>
    <property type="match status" value="1"/>
</dbReference>
<dbReference type="AlphaFoldDB" id="A0A542E674"/>
<comment type="caution">
    <text evidence="12">The sequence shown here is derived from an EMBL/GenBank/DDBJ whole genome shotgun (WGS) entry which is preliminary data.</text>
</comment>
<dbReference type="Proteomes" id="UP000317893">
    <property type="component" value="Unassembled WGS sequence"/>
</dbReference>
<dbReference type="PANTHER" id="PTHR43579:SF1">
    <property type="entry name" value="NEUTRAL METALLOPROTEINASE"/>
    <property type="match status" value="1"/>
</dbReference>
<keyword evidence="2 8" id="KW-0645">Protease</keyword>
<comment type="cofactor">
    <cofactor evidence="8">
        <name>Zn(2+)</name>
        <dbReference type="ChEBI" id="CHEBI:29105"/>
    </cofactor>
</comment>
<dbReference type="GO" id="GO:0006508">
    <property type="term" value="P:proteolysis"/>
    <property type="evidence" value="ECO:0007669"/>
    <property type="project" value="UniProtKB-KW"/>
</dbReference>
<dbReference type="Gene3D" id="1.10.390.10">
    <property type="entry name" value="Neutral Protease Domain 2"/>
    <property type="match status" value="1"/>
</dbReference>
<dbReference type="InterPro" id="IPR001570">
    <property type="entry name" value="Peptidase_M4_C_domain"/>
</dbReference>
<evidence type="ECO:0000256" key="3">
    <source>
        <dbReference type="ARBA" id="ARBA00022723"/>
    </source>
</evidence>
<evidence type="ECO:0000259" key="11">
    <source>
        <dbReference type="Pfam" id="PF02868"/>
    </source>
</evidence>
<feature type="active site" description="Proton donor" evidence="7">
    <location>
        <position position="293"/>
    </location>
</feature>
<accession>A0A542E674</accession>
<dbReference type="EMBL" id="VFMN01000001">
    <property type="protein sequence ID" value="TQJ10832.1"/>
    <property type="molecule type" value="Genomic_DNA"/>
</dbReference>
<dbReference type="PANTHER" id="PTHR43579">
    <property type="match status" value="1"/>
</dbReference>
<feature type="domain" description="Peptidase M4" evidence="10">
    <location>
        <begin position="90"/>
        <end position="195"/>
    </location>
</feature>
<dbReference type="RefSeq" id="WP_141850000.1">
    <property type="nucleotide sequence ID" value="NZ_BAAAPR010000010.1"/>
</dbReference>
<feature type="compositionally biased region" description="Pro residues" evidence="9">
    <location>
        <begin position="69"/>
        <end position="78"/>
    </location>
</feature>
<evidence type="ECO:0000256" key="6">
    <source>
        <dbReference type="ARBA" id="ARBA00023049"/>
    </source>
</evidence>
<name>A0A542E674_9MICO</name>
<feature type="domain" description="Peptidase M4 C-terminal" evidence="11">
    <location>
        <begin position="198"/>
        <end position="371"/>
    </location>
</feature>
<sequence length="373" mass="40271">MRCHILPPYLLARLTEVEEDEVVQTAQRTLEHDQGFRLRRETFTERGRGDHRPLLPGAPPQAGEALRRPPTPTAPAPAPTTVAVRREIHDAQGTTTLPGELVRAEGAPATDDVSATEAYDGLGDTWTLYHSAFGRDSLDGKGLLLVATVHYDQRYDNAFWDGEQMVFGDGDGTYFTRFTAAKDVIGHELTHGVTQFTAGLTYVAQSGALNESVSDCFGSMVKQQALGQDVTQADWLIGQGLFTDRVQGVALRSMKAPGTAYDDPHLGKDPQPADMDGYDDLPHDQAHDNGGVHTNSGIPNRAFYLACTGIGGNSWEGAGPVWYDVLTGGRLAKDAQFADFARLTVEAAGARFGAGSREESAVQEAWTTVKVLT</sequence>
<evidence type="ECO:0000256" key="1">
    <source>
        <dbReference type="ARBA" id="ARBA00009388"/>
    </source>
</evidence>
<proteinExistence type="inferred from homology"/>
<feature type="region of interest" description="Disordered" evidence="9">
    <location>
        <begin position="44"/>
        <end position="79"/>
    </location>
</feature>
<dbReference type="EC" id="3.4.24.-" evidence="8"/>
<keyword evidence="3" id="KW-0479">Metal-binding</keyword>
<keyword evidence="4 8" id="KW-0378">Hydrolase</keyword>
<dbReference type="GO" id="GO:0004222">
    <property type="term" value="F:metalloendopeptidase activity"/>
    <property type="evidence" value="ECO:0007669"/>
    <property type="project" value="UniProtKB-UniRule"/>
</dbReference>
<dbReference type="PRINTS" id="PR00730">
    <property type="entry name" value="THERMOLYSIN"/>
</dbReference>
<evidence type="ECO:0000256" key="5">
    <source>
        <dbReference type="ARBA" id="ARBA00022833"/>
    </source>
</evidence>
<dbReference type="Pfam" id="PF01447">
    <property type="entry name" value="Peptidase_M4"/>
    <property type="match status" value="1"/>
</dbReference>
<keyword evidence="6 8" id="KW-0482">Metalloprotease</keyword>
<keyword evidence="8" id="KW-0964">Secreted</keyword>
<reference evidence="12 13" key="1">
    <citation type="submission" date="2019-06" db="EMBL/GenBank/DDBJ databases">
        <title>Sequencing the genomes of 1000 actinobacteria strains.</title>
        <authorList>
            <person name="Klenk H.-P."/>
        </authorList>
    </citation>
    <scope>NUCLEOTIDE SEQUENCE [LARGE SCALE GENOMIC DNA]</scope>
    <source>
        <strain evidence="12 13">DSM 18607</strain>
    </source>
</reference>
<comment type="subcellular location">
    <subcellularLocation>
        <location evidence="8">Secreted</location>
    </subcellularLocation>
</comment>
<evidence type="ECO:0000256" key="8">
    <source>
        <dbReference type="RuleBase" id="RU366073"/>
    </source>
</evidence>
<organism evidence="12 13">
    <name type="scientific">Lapillicoccus jejuensis</name>
    <dbReference type="NCBI Taxonomy" id="402171"/>
    <lineage>
        <taxon>Bacteria</taxon>
        <taxon>Bacillati</taxon>
        <taxon>Actinomycetota</taxon>
        <taxon>Actinomycetes</taxon>
        <taxon>Micrococcales</taxon>
        <taxon>Intrasporangiaceae</taxon>
        <taxon>Lapillicoccus</taxon>
    </lineage>
</organism>
<dbReference type="InterPro" id="IPR052759">
    <property type="entry name" value="Metalloprotease_M4"/>
</dbReference>
<evidence type="ECO:0000256" key="2">
    <source>
        <dbReference type="ARBA" id="ARBA00022670"/>
    </source>
</evidence>
<keyword evidence="5 8" id="KW-0862">Zinc</keyword>
<protein>
    <recommendedName>
        <fullName evidence="8">Neutral metalloproteinase</fullName>
        <ecNumber evidence="8">3.4.24.-</ecNumber>
    </recommendedName>
</protein>
<dbReference type="InterPro" id="IPR013856">
    <property type="entry name" value="Peptidase_M4_domain"/>
</dbReference>